<comment type="similarity">
    <text evidence="1 9">Belongs to the eukaryotic ribosomal protein eL37 family.</text>
</comment>
<dbReference type="FunCoup" id="G0QKW9">
    <property type="interactions" value="177"/>
</dbReference>
<evidence type="ECO:0000256" key="1">
    <source>
        <dbReference type="ARBA" id="ARBA00009805"/>
    </source>
</evidence>
<keyword evidence="11" id="KW-1185">Reference proteome</keyword>
<evidence type="ECO:0000313" key="11">
    <source>
        <dbReference type="Proteomes" id="UP000008983"/>
    </source>
</evidence>
<gene>
    <name evidence="10" type="ORF">IMG5_023440</name>
</gene>
<dbReference type="GO" id="GO:0019843">
    <property type="term" value="F:rRNA binding"/>
    <property type="evidence" value="ECO:0007669"/>
    <property type="project" value="UniProtKB-KW"/>
</dbReference>
<keyword evidence="6 9" id="KW-0694">RNA-binding</keyword>
<organism evidence="10 11">
    <name type="scientific">Ichthyophthirius multifiliis</name>
    <name type="common">White spot disease agent</name>
    <name type="synonym">Ich</name>
    <dbReference type="NCBI Taxonomy" id="5932"/>
    <lineage>
        <taxon>Eukaryota</taxon>
        <taxon>Sar</taxon>
        <taxon>Alveolata</taxon>
        <taxon>Ciliophora</taxon>
        <taxon>Intramacronucleata</taxon>
        <taxon>Oligohymenophorea</taxon>
        <taxon>Hymenostomatida</taxon>
        <taxon>Ophryoglenina</taxon>
        <taxon>Ichthyophthirius</taxon>
    </lineage>
</organism>
<dbReference type="NCBIfam" id="NF003214">
    <property type="entry name" value="PRK04179.1"/>
    <property type="match status" value="1"/>
</dbReference>
<evidence type="ECO:0000256" key="5">
    <source>
        <dbReference type="ARBA" id="ARBA00022833"/>
    </source>
</evidence>
<dbReference type="GeneID" id="14910321"/>
<evidence type="ECO:0000256" key="4">
    <source>
        <dbReference type="ARBA" id="ARBA00022771"/>
    </source>
</evidence>
<dbReference type="InParanoid" id="G0QKW9"/>
<dbReference type="GO" id="GO:0008270">
    <property type="term" value="F:zinc ion binding"/>
    <property type="evidence" value="ECO:0007669"/>
    <property type="project" value="UniProtKB-KW"/>
</dbReference>
<keyword evidence="7 9" id="KW-0689">Ribosomal protein</keyword>
<dbReference type="AlphaFoldDB" id="G0QKW9"/>
<dbReference type="InterPro" id="IPR001569">
    <property type="entry name" value="Ribosomal_eL37"/>
</dbReference>
<dbReference type="RefSeq" id="XP_004039424.1">
    <property type="nucleotide sequence ID" value="XM_004039376.1"/>
</dbReference>
<dbReference type="InterPro" id="IPR018267">
    <property type="entry name" value="Ribosomal_eL37_CS"/>
</dbReference>
<comment type="function">
    <text evidence="9">Component of the large ribosomal subunit. The ribosome is a large ribonucleoprotein complex responsible for the synthesis of proteins in the cell.</text>
</comment>
<keyword evidence="2 9" id="KW-0479">Metal-binding</keyword>
<proteinExistence type="inferred from homology"/>
<dbReference type="OMA" id="RIRRYSW"/>
<dbReference type="InterPro" id="IPR011331">
    <property type="entry name" value="Ribosomal_eL37/eL43"/>
</dbReference>
<dbReference type="EMBL" id="GL983202">
    <property type="protein sequence ID" value="EGR34120.1"/>
    <property type="molecule type" value="Genomic_DNA"/>
</dbReference>
<dbReference type="GO" id="GO:0006412">
    <property type="term" value="P:translation"/>
    <property type="evidence" value="ECO:0007669"/>
    <property type="project" value="InterPro"/>
</dbReference>
<keyword evidence="3 9" id="KW-0699">rRNA-binding</keyword>
<keyword evidence="4" id="KW-0863">Zinc-finger</keyword>
<reference evidence="10 11" key="1">
    <citation type="submission" date="2011-07" db="EMBL/GenBank/DDBJ databases">
        <authorList>
            <person name="Coyne R."/>
            <person name="Brami D."/>
            <person name="Johnson J."/>
            <person name="Hostetler J."/>
            <person name="Hannick L."/>
            <person name="Clark T."/>
            <person name="Cassidy-Hanley D."/>
            <person name="Inman J."/>
        </authorList>
    </citation>
    <scope>NUCLEOTIDE SEQUENCE [LARGE SCALE GENOMIC DNA]</scope>
    <source>
        <strain evidence="10 11">G5</strain>
    </source>
</reference>
<dbReference type="GO" id="GO:0022625">
    <property type="term" value="C:cytosolic large ribosomal subunit"/>
    <property type="evidence" value="ECO:0007669"/>
    <property type="project" value="TreeGrafter"/>
</dbReference>
<dbReference type="Gene3D" id="2.20.25.30">
    <property type="match status" value="1"/>
</dbReference>
<evidence type="ECO:0000256" key="8">
    <source>
        <dbReference type="ARBA" id="ARBA00023274"/>
    </source>
</evidence>
<dbReference type="PROSITE" id="PS01077">
    <property type="entry name" value="RIBOSOMAL_L37E"/>
    <property type="match status" value="1"/>
</dbReference>
<accession>G0QKW9</accession>
<dbReference type="eggNOG" id="KOG3475">
    <property type="taxonomic scope" value="Eukaryota"/>
</dbReference>
<evidence type="ECO:0000256" key="3">
    <source>
        <dbReference type="ARBA" id="ARBA00022730"/>
    </source>
</evidence>
<dbReference type="PANTHER" id="PTHR10768">
    <property type="entry name" value="60S RIBOSOMAL PROTEIN L37"/>
    <property type="match status" value="1"/>
</dbReference>
<evidence type="ECO:0000256" key="2">
    <source>
        <dbReference type="ARBA" id="ARBA00022723"/>
    </source>
</evidence>
<dbReference type="STRING" id="857967.G0QKW9"/>
<keyword evidence="8 9" id="KW-0687">Ribonucleoprotein</keyword>
<name>G0QKW9_ICHMU</name>
<dbReference type="Pfam" id="PF01907">
    <property type="entry name" value="Ribosomal_L37e"/>
    <property type="match status" value="1"/>
</dbReference>
<evidence type="ECO:0000313" key="10">
    <source>
        <dbReference type="EMBL" id="EGR34120.1"/>
    </source>
</evidence>
<sequence>MTRGTPSFGKRHQKTHTLCRRCGRATYHKQKLRCAQCGFPDAKTRRYDGWAQKLRIELDKVLEE</sequence>
<dbReference type="InterPro" id="IPR011332">
    <property type="entry name" value="Ribosomal_zn-bd"/>
</dbReference>
<dbReference type="Proteomes" id="UP000008983">
    <property type="component" value="Unassembled WGS sequence"/>
</dbReference>
<evidence type="ECO:0000256" key="6">
    <source>
        <dbReference type="ARBA" id="ARBA00022884"/>
    </source>
</evidence>
<protein>
    <recommendedName>
        <fullName evidence="9">Ribosomal protein L37</fullName>
    </recommendedName>
</protein>
<evidence type="ECO:0000256" key="7">
    <source>
        <dbReference type="ARBA" id="ARBA00022980"/>
    </source>
</evidence>
<dbReference type="SUPFAM" id="SSF57829">
    <property type="entry name" value="Zn-binding ribosomal proteins"/>
    <property type="match status" value="1"/>
</dbReference>
<dbReference type="PANTHER" id="PTHR10768:SF0">
    <property type="entry name" value="RIBOSOMAL PROTEIN L37"/>
    <property type="match status" value="1"/>
</dbReference>
<evidence type="ECO:0000256" key="9">
    <source>
        <dbReference type="RuleBase" id="RU000576"/>
    </source>
</evidence>
<keyword evidence="5 9" id="KW-0862">Zinc</keyword>
<dbReference type="GO" id="GO:0003735">
    <property type="term" value="F:structural constituent of ribosome"/>
    <property type="evidence" value="ECO:0007669"/>
    <property type="project" value="InterPro"/>
</dbReference>
<dbReference type="OrthoDB" id="282787at2759"/>